<evidence type="ECO:0000313" key="10">
    <source>
        <dbReference type="Proteomes" id="UP000018895"/>
    </source>
</evidence>
<feature type="transmembrane region" description="Helical" evidence="7">
    <location>
        <begin position="33"/>
        <end position="53"/>
    </location>
</feature>
<dbReference type="InterPro" id="IPR012452">
    <property type="entry name" value="DUF1657"/>
</dbReference>
<dbReference type="PANTHER" id="PTHR34582:SF7">
    <property type="entry name" value="UPF0702 TRANSMEMBRANE PROTEIN YDFS"/>
    <property type="match status" value="1"/>
</dbReference>
<evidence type="ECO:0000256" key="2">
    <source>
        <dbReference type="ARBA" id="ARBA00006448"/>
    </source>
</evidence>
<keyword evidence="6 7" id="KW-0472">Membrane</keyword>
<evidence type="ECO:0000256" key="3">
    <source>
        <dbReference type="ARBA" id="ARBA00022475"/>
    </source>
</evidence>
<evidence type="ECO:0000256" key="5">
    <source>
        <dbReference type="ARBA" id="ARBA00022989"/>
    </source>
</evidence>
<evidence type="ECO:0000256" key="4">
    <source>
        <dbReference type="ARBA" id="ARBA00022692"/>
    </source>
</evidence>
<feature type="transmembrane region" description="Helical" evidence="7">
    <location>
        <begin position="59"/>
        <end position="79"/>
    </location>
</feature>
<evidence type="ECO:0000256" key="1">
    <source>
        <dbReference type="ARBA" id="ARBA00004651"/>
    </source>
</evidence>
<evidence type="ECO:0000259" key="8">
    <source>
        <dbReference type="Pfam" id="PF04239"/>
    </source>
</evidence>
<evidence type="ECO:0000313" key="9">
    <source>
        <dbReference type="EMBL" id="GAE28953.1"/>
    </source>
</evidence>
<comment type="caution">
    <text evidence="9">The sequence shown here is derived from an EMBL/GenBank/DDBJ whole genome shotgun (WGS) entry which is preliminary data.</text>
</comment>
<dbReference type="Pfam" id="PF04239">
    <property type="entry name" value="DUF421"/>
    <property type="match status" value="1"/>
</dbReference>
<evidence type="ECO:0000256" key="7">
    <source>
        <dbReference type="SAM" id="Phobius"/>
    </source>
</evidence>
<dbReference type="InterPro" id="IPR023090">
    <property type="entry name" value="UPF0702_alpha/beta_dom_sf"/>
</dbReference>
<gene>
    <name evidence="9" type="ORF">JCM9152_291</name>
</gene>
<protein>
    <recommendedName>
        <fullName evidence="8">YetF C-terminal domain-containing protein</fullName>
    </recommendedName>
</protein>
<dbReference type="EMBL" id="BAUU01000002">
    <property type="protein sequence ID" value="GAE28953.1"/>
    <property type="molecule type" value="Genomic_DNA"/>
</dbReference>
<comment type="subcellular location">
    <subcellularLocation>
        <location evidence="1">Cell membrane</location>
        <topology evidence="1">Multi-pass membrane protein</topology>
    </subcellularLocation>
</comment>
<dbReference type="PANTHER" id="PTHR34582">
    <property type="entry name" value="UPF0702 TRANSMEMBRANE PROTEIN YCAP"/>
    <property type="match status" value="1"/>
</dbReference>
<dbReference type="InterPro" id="IPR007353">
    <property type="entry name" value="DUF421"/>
</dbReference>
<keyword evidence="5 7" id="KW-1133">Transmembrane helix</keyword>
<accession>W4QBC2</accession>
<reference evidence="9" key="1">
    <citation type="journal article" date="2014" name="Genome Announc.">
        <title>Draft Genome Sequences of Three Alkaliphilic Bacillus Strains, Bacillus wakoensis JCM 9140T, Bacillus akibai JCM 9157T, and Bacillus hemicellulosilyticus JCM 9152T.</title>
        <authorList>
            <person name="Yuki M."/>
            <person name="Oshima K."/>
            <person name="Suda W."/>
            <person name="Oshida Y."/>
            <person name="Kitamura K."/>
            <person name="Iida T."/>
            <person name="Hattori M."/>
            <person name="Ohkuma M."/>
        </authorList>
    </citation>
    <scope>NUCLEOTIDE SEQUENCE [LARGE SCALE GENOMIC DNA]</scope>
    <source>
        <strain evidence="9">JCM 9152</strain>
    </source>
</reference>
<proteinExistence type="inferred from homology"/>
<keyword evidence="4 7" id="KW-0812">Transmembrane</keyword>
<organism evidence="9 10">
    <name type="scientific">Halalkalibacter hemicellulosilyticusJCM 9152</name>
    <dbReference type="NCBI Taxonomy" id="1236971"/>
    <lineage>
        <taxon>Bacteria</taxon>
        <taxon>Bacillati</taxon>
        <taxon>Bacillota</taxon>
        <taxon>Bacilli</taxon>
        <taxon>Bacillales</taxon>
        <taxon>Bacillaceae</taxon>
        <taxon>Halalkalibacter</taxon>
    </lineage>
</organism>
<name>W4QBC2_9BACI</name>
<comment type="similarity">
    <text evidence="2">Belongs to the UPF0702 family.</text>
</comment>
<dbReference type="AlphaFoldDB" id="W4QBC2"/>
<keyword evidence="3" id="KW-1003">Cell membrane</keyword>
<dbReference type="Gene3D" id="3.30.240.20">
    <property type="entry name" value="bsu07140 like domains"/>
    <property type="match status" value="2"/>
</dbReference>
<dbReference type="GO" id="GO:0005886">
    <property type="term" value="C:plasma membrane"/>
    <property type="evidence" value="ECO:0007669"/>
    <property type="project" value="UniProtKB-SubCell"/>
</dbReference>
<keyword evidence="10" id="KW-1185">Reference proteome</keyword>
<dbReference type="OrthoDB" id="9778331at2"/>
<dbReference type="Pfam" id="PF07870">
    <property type="entry name" value="DUF1657"/>
    <property type="match status" value="1"/>
</dbReference>
<dbReference type="STRING" id="1236971.JCM9152_291"/>
<feature type="domain" description="YetF C-terminal" evidence="8">
    <location>
        <begin position="83"/>
        <end position="213"/>
    </location>
</feature>
<sequence>MPGWLEVILRSAIGFIIVISIGRLLVRKPIGEASILEFSLILIISLIVAIGSFQLSIPFGWPLISIVVWCVGMISISYLSEVSKKVRTLFYGKGVPIVKDGKILEDNMKKQHINTDELLRKLRSKNVFQFADVEFAVLEGNGELNVLLKKETQPLTAKLLNQNVPAIKEPETVIMDGEILDEPLATRGFSREWLQTELEKMNALVENVVLAQIDEYGQLTIDLFDDQLTVPKPTELPLLEASIKQVQADLELFSLDTEQPQAKKQYRWCAEQMQAVYQMVSPYTK</sequence>
<evidence type="ECO:0000256" key="6">
    <source>
        <dbReference type="ARBA" id="ARBA00023136"/>
    </source>
</evidence>
<dbReference type="Proteomes" id="UP000018895">
    <property type="component" value="Unassembled WGS sequence"/>
</dbReference>
<dbReference type="RefSeq" id="WP_035340060.1">
    <property type="nucleotide sequence ID" value="NZ_BAUU01000002.1"/>
</dbReference>
<feature type="transmembrane region" description="Helical" evidence="7">
    <location>
        <begin position="7"/>
        <end position="26"/>
    </location>
</feature>